<proteinExistence type="predicted"/>
<dbReference type="Proteomes" id="UP001349343">
    <property type="component" value="Segment"/>
</dbReference>
<protein>
    <submittedName>
        <fullName evidence="1">Uncharacterized protein</fullName>
    </submittedName>
</protein>
<name>A0ABZ0Z2G2_9CAUD</name>
<sequence>MNTKQKKSLYESIMKSVAKTVKKQLNESGEVELGFDENSEIHITVYFSSNDPENCYSNNTADINHPSVVNIIKNLMQDYIYTTDETNIDVNGHESLLEIIITSFGLAYISAVDDYFQEINDKFEHVFCEAFIEGAYKQYITN</sequence>
<evidence type="ECO:0000313" key="1">
    <source>
        <dbReference type="EMBL" id="WQJ53219.1"/>
    </source>
</evidence>
<organism evidence="1 2">
    <name type="scientific">phage Lak_Megaphage_RVC_JS4_GC31</name>
    <dbReference type="NCBI Taxonomy" id="3109228"/>
    <lineage>
        <taxon>Viruses</taxon>
        <taxon>Duplodnaviria</taxon>
        <taxon>Heunggongvirae</taxon>
        <taxon>Uroviricota</taxon>
        <taxon>Caudoviricetes</taxon>
        <taxon>Caudoviricetes code 15 clade</taxon>
    </lineage>
</organism>
<reference evidence="1 2" key="1">
    <citation type="submission" date="2023-11" db="EMBL/GenBank/DDBJ databases">
        <authorList>
            <person name="Cook R."/>
            <person name="Crisci M."/>
            <person name="Pye H."/>
            <person name="Adriaenssens E."/>
            <person name="Santini J."/>
        </authorList>
    </citation>
    <scope>NUCLEOTIDE SEQUENCE [LARGE SCALE GENOMIC DNA]</scope>
    <source>
        <strain evidence="1">Lak_Megaphage_RVC_JS4_GC31</strain>
    </source>
</reference>
<dbReference type="EMBL" id="OR769222">
    <property type="protein sequence ID" value="WQJ53219.1"/>
    <property type="molecule type" value="Genomic_DNA"/>
</dbReference>
<accession>A0ABZ0Z2G2</accession>
<evidence type="ECO:0000313" key="2">
    <source>
        <dbReference type="Proteomes" id="UP001349343"/>
    </source>
</evidence>
<keyword evidence="2" id="KW-1185">Reference proteome</keyword>